<comment type="caution">
    <text evidence="2">The sequence shown here is derived from an EMBL/GenBank/DDBJ whole genome shotgun (WGS) entry which is preliminary data.</text>
</comment>
<proteinExistence type="inferred from homology"/>
<dbReference type="Pfam" id="PF04361">
    <property type="entry name" value="DUF494"/>
    <property type="match status" value="1"/>
</dbReference>
<dbReference type="NCBIfam" id="NF002897">
    <property type="entry name" value="PRK03430.1"/>
    <property type="match status" value="1"/>
</dbReference>
<dbReference type="PANTHER" id="PTHR38692:SF1">
    <property type="entry name" value="PROTEIN SMG"/>
    <property type="match status" value="1"/>
</dbReference>
<comment type="similarity">
    <text evidence="1">Belongs to the Smg family.</text>
</comment>
<keyword evidence="3" id="KW-1185">Reference proteome</keyword>
<dbReference type="PANTHER" id="PTHR38692">
    <property type="entry name" value="PROTEIN SMG"/>
    <property type="match status" value="1"/>
</dbReference>
<reference evidence="2 3" key="1">
    <citation type="submission" date="2019-03" db="EMBL/GenBank/DDBJ databases">
        <title>Genomic Encyclopedia of Type Strains, Phase IV (KMG-IV): sequencing the most valuable type-strain genomes for metagenomic binning, comparative biology and taxonomic classification.</title>
        <authorList>
            <person name="Goeker M."/>
        </authorList>
    </citation>
    <scope>NUCLEOTIDE SEQUENCE [LARGE SCALE GENOMIC DNA]</scope>
    <source>
        <strain evidence="2 3">DSM 16326</strain>
    </source>
</reference>
<accession>A0A4R8J1J0</accession>
<dbReference type="Proteomes" id="UP000294914">
    <property type="component" value="Unassembled WGS sequence"/>
</dbReference>
<name>A0A4R8J1J0_9GAMM</name>
<dbReference type="AlphaFoldDB" id="A0A4R8J1J0"/>
<gene>
    <name evidence="1" type="primary">smg</name>
    <name evidence="2" type="ORF">EDC23_0062</name>
</gene>
<evidence type="ECO:0000256" key="1">
    <source>
        <dbReference type="HAMAP-Rule" id="MF_00598"/>
    </source>
</evidence>
<dbReference type="EMBL" id="SOQX01000001">
    <property type="protein sequence ID" value="TDY03693.1"/>
    <property type="molecule type" value="Genomic_DNA"/>
</dbReference>
<dbReference type="HAMAP" id="MF_00598">
    <property type="entry name" value="Smg"/>
    <property type="match status" value="1"/>
</dbReference>
<sequence length="159" mass="18560">MKESVLDVLMYLFENYMNDEIEFDTDEETLRVELQEAGFRQVEITRAFEWLEGLVAMQDDPSIYSGKTTGSIRIYTAEECEKLDIEARGFLLFLEQTGVLDHYTREMVVDRVMALGEDEIDLEQLKWVVLMVLFNQPGREAAFAWMEDLVFDEMPGILH</sequence>
<dbReference type="OrthoDB" id="9788984at2"/>
<organism evidence="2 3">
    <name type="scientific">Thiohalophilus thiocyanatoxydans</name>
    <dbReference type="NCBI Taxonomy" id="381308"/>
    <lineage>
        <taxon>Bacteria</taxon>
        <taxon>Pseudomonadati</taxon>
        <taxon>Pseudomonadota</taxon>
        <taxon>Gammaproteobacteria</taxon>
        <taxon>Thiohalomonadales</taxon>
        <taxon>Thiohalophilaceae</taxon>
        <taxon>Thiohalophilus</taxon>
    </lineage>
</organism>
<dbReference type="RefSeq" id="WP_134080283.1">
    <property type="nucleotide sequence ID" value="NZ_SOQX01000001.1"/>
</dbReference>
<evidence type="ECO:0000313" key="2">
    <source>
        <dbReference type="EMBL" id="TDY03693.1"/>
    </source>
</evidence>
<evidence type="ECO:0000313" key="3">
    <source>
        <dbReference type="Proteomes" id="UP000294914"/>
    </source>
</evidence>
<dbReference type="InterPro" id="IPR007456">
    <property type="entry name" value="Smg"/>
</dbReference>
<protein>
    <recommendedName>
        <fullName evidence="1">Protein Smg homolog</fullName>
    </recommendedName>
</protein>